<keyword evidence="5" id="KW-0325">Glycoprotein</keyword>
<evidence type="ECO:0000256" key="6">
    <source>
        <dbReference type="SAM" id="SignalP"/>
    </source>
</evidence>
<keyword evidence="9" id="KW-1185">Reference proteome</keyword>
<name>A0A9Q0NBK4_9DIPT</name>
<organism evidence="8 9">
    <name type="scientific">Pseudolycoriella hygida</name>
    <dbReference type="NCBI Taxonomy" id="35572"/>
    <lineage>
        <taxon>Eukaryota</taxon>
        <taxon>Metazoa</taxon>
        <taxon>Ecdysozoa</taxon>
        <taxon>Arthropoda</taxon>
        <taxon>Hexapoda</taxon>
        <taxon>Insecta</taxon>
        <taxon>Pterygota</taxon>
        <taxon>Neoptera</taxon>
        <taxon>Endopterygota</taxon>
        <taxon>Diptera</taxon>
        <taxon>Nematocera</taxon>
        <taxon>Sciaroidea</taxon>
        <taxon>Sciaridae</taxon>
        <taxon>Pseudolycoriella</taxon>
    </lineage>
</organism>
<dbReference type="GO" id="GO:0008061">
    <property type="term" value="F:chitin binding"/>
    <property type="evidence" value="ECO:0007669"/>
    <property type="project" value="UniProtKB-KW"/>
</dbReference>
<dbReference type="SUPFAM" id="SSF57625">
    <property type="entry name" value="Invertebrate chitin-binding proteins"/>
    <property type="match status" value="4"/>
</dbReference>
<protein>
    <submittedName>
        <fullName evidence="8">Chitinase 10</fullName>
    </submittedName>
</protein>
<dbReference type="Pfam" id="PF01607">
    <property type="entry name" value="CBM_14"/>
    <property type="match status" value="4"/>
</dbReference>
<keyword evidence="1" id="KW-0147">Chitin-binding</keyword>
<evidence type="ECO:0000256" key="2">
    <source>
        <dbReference type="ARBA" id="ARBA00022729"/>
    </source>
</evidence>
<feature type="domain" description="Chitin-binding type-2" evidence="7">
    <location>
        <begin position="19"/>
        <end position="76"/>
    </location>
</feature>
<dbReference type="AlphaFoldDB" id="A0A9Q0NBK4"/>
<dbReference type="InterPro" id="IPR002557">
    <property type="entry name" value="Chitin-bd_dom"/>
</dbReference>
<keyword evidence="3" id="KW-0677">Repeat</keyword>
<proteinExistence type="predicted"/>
<dbReference type="GO" id="GO:0005576">
    <property type="term" value="C:extracellular region"/>
    <property type="evidence" value="ECO:0007669"/>
    <property type="project" value="InterPro"/>
</dbReference>
<comment type="caution">
    <text evidence="8">The sequence shown here is derived from an EMBL/GenBank/DDBJ whole genome shotgun (WGS) entry which is preliminary data.</text>
</comment>
<accession>A0A9Q0NBK4</accession>
<dbReference type="InterPro" id="IPR051940">
    <property type="entry name" value="Chitin_bind-dev_reg"/>
</dbReference>
<evidence type="ECO:0000313" key="9">
    <source>
        <dbReference type="Proteomes" id="UP001151699"/>
    </source>
</evidence>
<dbReference type="PANTHER" id="PTHR23301">
    <property type="entry name" value="CHITIN BINDING PERITROPHIN-A"/>
    <property type="match status" value="1"/>
</dbReference>
<feature type="signal peptide" evidence="6">
    <location>
        <begin position="1"/>
        <end position="16"/>
    </location>
</feature>
<keyword evidence="2 6" id="KW-0732">Signal</keyword>
<dbReference type="EMBL" id="WJQU01000001">
    <property type="protein sequence ID" value="KAJ6647234.1"/>
    <property type="molecule type" value="Genomic_DNA"/>
</dbReference>
<evidence type="ECO:0000313" key="8">
    <source>
        <dbReference type="EMBL" id="KAJ6647234.1"/>
    </source>
</evidence>
<evidence type="ECO:0000259" key="7">
    <source>
        <dbReference type="PROSITE" id="PS50940"/>
    </source>
</evidence>
<evidence type="ECO:0000256" key="5">
    <source>
        <dbReference type="ARBA" id="ARBA00023180"/>
    </source>
</evidence>
<evidence type="ECO:0000256" key="3">
    <source>
        <dbReference type="ARBA" id="ARBA00022737"/>
    </source>
</evidence>
<dbReference type="PROSITE" id="PS50940">
    <property type="entry name" value="CHIT_BIND_II"/>
    <property type="match status" value="4"/>
</dbReference>
<evidence type="ECO:0000256" key="1">
    <source>
        <dbReference type="ARBA" id="ARBA00022669"/>
    </source>
</evidence>
<feature type="chain" id="PRO_5040431526" evidence="6">
    <location>
        <begin position="17"/>
        <end position="264"/>
    </location>
</feature>
<feature type="domain" description="Chitin-binding type-2" evidence="7">
    <location>
        <begin position="78"/>
        <end position="129"/>
    </location>
</feature>
<dbReference type="SMART" id="SM00494">
    <property type="entry name" value="ChtBD2"/>
    <property type="match status" value="4"/>
</dbReference>
<keyword evidence="4" id="KW-1015">Disulfide bond</keyword>
<reference evidence="8" key="1">
    <citation type="submission" date="2022-07" db="EMBL/GenBank/DDBJ databases">
        <authorList>
            <person name="Trinca V."/>
            <person name="Uliana J.V.C."/>
            <person name="Torres T.T."/>
            <person name="Ward R.J."/>
            <person name="Monesi N."/>
        </authorList>
    </citation>
    <scope>NUCLEOTIDE SEQUENCE</scope>
    <source>
        <strain evidence="8">HSMRA1968</strain>
        <tissue evidence="8">Whole embryos</tissue>
    </source>
</reference>
<dbReference type="Gene3D" id="2.170.140.10">
    <property type="entry name" value="Chitin binding domain"/>
    <property type="match status" value="4"/>
</dbReference>
<dbReference type="PANTHER" id="PTHR23301:SF0">
    <property type="entry name" value="CHITIN-BINDING TYPE-2 DOMAIN-CONTAINING PROTEIN-RELATED"/>
    <property type="match status" value="1"/>
</dbReference>
<dbReference type="InterPro" id="IPR036508">
    <property type="entry name" value="Chitin-bd_dom_sf"/>
</dbReference>
<feature type="domain" description="Chitin-binding type-2" evidence="7">
    <location>
        <begin position="131"/>
        <end position="187"/>
    </location>
</feature>
<feature type="domain" description="Chitin-binding type-2" evidence="7">
    <location>
        <begin position="205"/>
        <end position="261"/>
    </location>
</feature>
<gene>
    <name evidence="8" type="primary">Cht10_6</name>
    <name evidence="8" type="ORF">Bhyg_02455</name>
</gene>
<sequence>MIYLLALTICLGLANSFELNICKDKDDGVFLRDHSSCGKYIACYNHLPLFGECPRGFAFNPINSMCDYPENVSCEDICPQNGTLTFRFEKSCTKYIRCIGGTSSFVECPPGLYYDHHHGNCNLPEETDCEELICQTSGSYLVPSHEDCASYYECSNFVPTLRVCAPELYYNHLTQMCDLKSKVPCVMIPEVSEEEEEDNFLADVDISCPPSGAHFYPHPSNCQHYFLCVNGISAKLDCGHNMIYDYASQKCDLSARATCITSVY</sequence>
<evidence type="ECO:0000256" key="4">
    <source>
        <dbReference type="ARBA" id="ARBA00023157"/>
    </source>
</evidence>
<dbReference type="Proteomes" id="UP001151699">
    <property type="component" value="Chromosome A"/>
</dbReference>
<dbReference type="OrthoDB" id="6020543at2759"/>